<keyword evidence="5" id="KW-0539">Nucleus</keyword>
<feature type="region of interest" description="Disordered" evidence="6">
    <location>
        <begin position="220"/>
        <end position="268"/>
    </location>
</feature>
<dbReference type="PANTHER" id="PTHR23110:SF92">
    <property type="entry name" value="MODIFIER OF MDG4"/>
    <property type="match status" value="1"/>
</dbReference>
<feature type="compositionally biased region" description="Low complexity" evidence="6">
    <location>
        <begin position="228"/>
        <end position="242"/>
    </location>
</feature>
<feature type="compositionally biased region" description="Pro residues" evidence="6">
    <location>
        <begin position="122"/>
        <end position="135"/>
    </location>
</feature>
<name>A0ABM5J332_DRORH</name>
<dbReference type="CDD" id="cd18315">
    <property type="entry name" value="BTB_POZ_BAB-like"/>
    <property type="match status" value="1"/>
</dbReference>
<keyword evidence="9" id="KW-1185">Reference proteome</keyword>
<reference evidence="9" key="1">
    <citation type="journal article" date="2021" name="Elife">
        <title>Highly contiguous assemblies of 101 drosophilid genomes.</title>
        <authorList>
            <person name="Kim B.Y."/>
            <person name="Wang J.R."/>
            <person name="Miller D.E."/>
            <person name="Barmina O."/>
            <person name="Delaney E."/>
            <person name="Thompson A."/>
            <person name="Comeault A.A."/>
            <person name="Peede D."/>
            <person name="D'Agostino E.R."/>
            <person name="Pelaez J."/>
            <person name="Aguilar J.M."/>
            <person name="Haji D."/>
            <person name="Matsunaga T."/>
            <person name="Armstrong E.E."/>
            <person name="Zych M."/>
            <person name="Ogawa Y."/>
            <person name="Stamenkovic-Radak M."/>
            <person name="Jelic M."/>
            <person name="Veselinovic M.S."/>
            <person name="Tanaskovic M."/>
            <person name="Eric P."/>
            <person name="Gao J.J."/>
            <person name="Katoh T.K."/>
            <person name="Toda M.J."/>
            <person name="Watabe H."/>
            <person name="Watada M."/>
            <person name="Davis J.S."/>
            <person name="Moyle L.C."/>
            <person name="Manoli G."/>
            <person name="Bertolini E."/>
            <person name="Kostal V."/>
            <person name="Hawley R.S."/>
            <person name="Takahashi A."/>
            <person name="Jones C.D."/>
            <person name="Price D.K."/>
            <person name="Whiteman N."/>
            <person name="Kopp A."/>
            <person name="Matute D.R."/>
            <person name="Petrov D.A."/>
        </authorList>
    </citation>
    <scope>NUCLEOTIDE SEQUENCE [LARGE SCALE GENOMIC DNA]</scope>
</reference>
<dbReference type="InterPro" id="IPR011333">
    <property type="entry name" value="SKP1/BTB/POZ_sf"/>
</dbReference>
<dbReference type="Gene3D" id="2.20.25.240">
    <property type="match status" value="2"/>
</dbReference>
<sequence length="560" mass="62115">MADDEQFSLCWNNFNTNLSAGFHESLCRGDLVDVSLAAEGHIVKAHRLVLSVCSPFFRKMFTQMPSNTHAIVFLNNVSHSALKDLIQFMYCGEVNVKQDALPAFISTAESLQIKGLTDNDPAPQPPQEPSPPPAAPHVQQQQLPAQRVQRQQPRASARYKIETVDDGLGDDNKGTTQIVIQTTAAPQATIVQQPQQQQAAQQIQTQQQLQTGTTTTATLVSTNKRSAQRSSLTSASSSSGGVKRSKTSASANVMDPLDSATETGTTTTAQLVPQQITVQTAVVSSAETKLHQQPQQVRQQQQQEEAEYIDLPMELPTKSEPDYSEDHGDAAGDGEGTYVEDDAYGDMRYDDSYFTENEDAGNQTTANTSGGGVTATTSKAVVKQQSQNYSDSSFVDTSADQGNTEAQDAKFGYVVSQKGRILLLHEKFSYVREKCINGKTYWRCTQYTTQVKCHGRVHTLKEKIVHSSKHNHQPCGQGRRQFIKLLARTAHLANFSCTRKKKRKLVIDKHEFVMDRKLKSSINWRCSRYRSSNCKVRATTHVLKNGQEVYRLKYAKHSHP</sequence>
<evidence type="ECO:0000259" key="7">
    <source>
        <dbReference type="PROSITE" id="PS50097"/>
    </source>
</evidence>
<dbReference type="PANTHER" id="PTHR23110">
    <property type="entry name" value="BTB DOMAIN TRANSCRIPTION FACTOR"/>
    <property type="match status" value="1"/>
</dbReference>
<feature type="region of interest" description="Disordered" evidence="6">
    <location>
        <begin position="353"/>
        <end position="374"/>
    </location>
</feature>
<gene>
    <name evidence="8" type="primary">108053884</name>
</gene>
<feature type="domain" description="BTB" evidence="7">
    <location>
        <begin position="32"/>
        <end position="98"/>
    </location>
</feature>
<organism evidence="8 9">
    <name type="scientific">Drosophila rhopaloa</name>
    <name type="common">Fruit fly</name>
    <dbReference type="NCBI Taxonomy" id="1041015"/>
    <lineage>
        <taxon>Eukaryota</taxon>
        <taxon>Metazoa</taxon>
        <taxon>Ecdysozoa</taxon>
        <taxon>Arthropoda</taxon>
        <taxon>Hexapoda</taxon>
        <taxon>Insecta</taxon>
        <taxon>Pterygota</taxon>
        <taxon>Neoptera</taxon>
        <taxon>Endopterygota</taxon>
        <taxon>Diptera</taxon>
        <taxon>Brachycera</taxon>
        <taxon>Muscomorpha</taxon>
        <taxon>Ephydroidea</taxon>
        <taxon>Drosophilidae</taxon>
        <taxon>Drosophila</taxon>
        <taxon>Sophophora</taxon>
    </lineage>
</organism>
<dbReference type="Proteomes" id="UP001652680">
    <property type="component" value="Unassembled WGS sequence"/>
</dbReference>
<feature type="region of interest" description="Disordered" evidence="6">
    <location>
        <begin position="115"/>
        <end position="172"/>
    </location>
</feature>
<accession>A0ABM5J332</accession>
<feature type="compositionally biased region" description="Basic and acidic residues" evidence="6">
    <location>
        <begin position="317"/>
        <end position="330"/>
    </location>
</feature>
<dbReference type="InterPro" id="IPR000210">
    <property type="entry name" value="BTB/POZ_dom"/>
</dbReference>
<evidence type="ECO:0000256" key="3">
    <source>
        <dbReference type="ARBA" id="ARBA00022771"/>
    </source>
</evidence>
<dbReference type="InterPro" id="IPR007588">
    <property type="entry name" value="Znf_FLYWCH"/>
</dbReference>
<protein>
    <recommendedName>
        <fullName evidence="7">BTB domain-containing protein</fullName>
    </recommendedName>
</protein>
<dbReference type="SMART" id="SM00225">
    <property type="entry name" value="BTB"/>
    <property type="match status" value="1"/>
</dbReference>
<dbReference type="Gene3D" id="3.30.710.10">
    <property type="entry name" value="Potassium Channel Kv1.1, Chain A"/>
    <property type="match status" value="1"/>
</dbReference>
<dbReference type="SUPFAM" id="SSF54695">
    <property type="entry name" value="POZ domain"/>
    <property type="match status" value="1"/>
</dbReference>
<keyword evidence="4" id="KW-0862">Zinc</keyword>
<keyword evidence="3" id="KW-0863">Zinc-finger</keyword>
<feature type="compositionally biased region" description="Polar residues" evidence="6">
    <location>
        <begin position="360"/>
        <end position="374"/>
    </location>
</feature>
<evidence type="ECO:0000256" key="4">
    <source>
        <dbReference type="ARBA" id="ARBA00022833"/>
    </source>
</evidence>
<evidence type="ECO:0000313" key="8">
    <source>
        <dbReference type="EnsemblMetazoa" id="XP_044313225.1"/>
    </source>
</evidence>
<dbReference type="EnsemblMetazoa" id="XM_044457290.1">
    <property type="protein sequence ID" value="XP_044313225.1"/>
    <property type="gene ID" value="LOC108053884"/>
</dbReference>
<feature type="compositionally biased region" description="Low complexity" evidence="6">
    <location>
        <begin position="136"/>
        <end position="158"/>
    </location>
</feature>
<evidence type="ECO:0000256" key="5">
    <source>
        <dbReference type="ARBA" id="ARBA00023242"/>
    </source>
</evidence>
<evidence type="ECO:0000256" key="1">
    <source>
        <dbReference type="ARBA" id="ARBA00004123"/>
    </source>
</evidence>
<reference evidence="8" key="2">
    <citation type="submission" date="2025-05" db="UniProtKB">
        <authorList>
            <consortium name="EnsemblMetazoa"/>
        </authorList>
    </citation>
    <scope>IDENTIFICATION</scope>
</reference>
<evidence type="ECO:0000256" key="6">
    <source>
        <dbReference type="SAM" id="MobiDB-lite"/>
    </source>
</evidence>
<feature type="region of interest" description="Disordered" evidence="6">
    <location>
        <begin position="315"/>
        <end position="338"/>
    </location>
</feature>
<evidence type="ECO:0000256" key="2">
    <source>
        <dbReference type="ARBA" id="ARBA00022723"/>
    </source>
</evidence>
<proteinExistence type="predicted"/>
<dbReference type="Pfam" id="PF04500">
    <property type="entry name" value="FLYWCH"/>
    <property type="match status" value="2"/>
</dbReference>
<dbReference type="Pfam" id="PF00651">
    <property type="entry name" value="BTB"/>
    <property type="match status" value="1"/>
</dbReference>
<comment type="subcellular location">
    <subcellularLocation>
        <location evidence="1">Nucleus</location>
    </subcellularLocation>
</comment>
<dbReference type="PROSITE" id="PS50097">
    <property type="entry name" value="BTB"/>
    <property type="match status" value="1"/>
</dbReference>
<keyword evidence="2" id="KW-0479">Metal-binding</keyword>
<evidence type="ECO:0000313" key="9">
    <source>
        <dbReference type="Proteomes" id="UP001652680"/>
    </source>
</evidence>
<dbReference type="InterPro" id="IPR051095">
    <property type="entry name" value="Dros_DevTransReg"/>
</dbReference>